<comment type="caution">
    <text evidence="1">The sequence shown here is derived from an EMBL/GenBank/DDBJ whole genome shotgun (WGS) entry which is preliminary data.</text>
</comment>
<evidence type="ECO:0000313" key="1">
    <source>
        <dbReference type="EMBL" id="GAH54457.1"/>
    </source>
</evidence>
<name>X1GB80_9ZZZZ</name>
<sequence>MGVISSTQQDNGLELRNIVRDRMPTQKFLSNMLKGLKGRGVVYEEKAEKLDK</sequence>
<accession>X1GB80</accession>
<dbReference type="EMBL" id="BARU01022236">
    <property type="protein sequence ID" value="GAH54457.1"/>
    <property type="molecule type" value="Genomic_DNA"/>
</dbReference>
<organism evidence="1">
    <name type="scientific">marine sediment metagenome</name>
    <dbReference type="NCBI Taxonomy" id="412755"/>
    <lineage>
        <taxon>unclassified sequences</taxon>
        <taxon>metagenomes</taxon>
        <taxon>ecological metagenomes</taxon>
    </lineage>
</organism>
<dbReference type="AlphaFoldDB" id="X1GB80"/>
<gene>
    <name evidence="1" type="ORF">S03H2_36248</name>
</gene>
<protein>
    <submittedName>
        <fullName evidence="1">Uncharacterized protein</fullName>
    </submittedName>
</protein>
<reference evidence="1" key="1">
    <citation type="journal article" date="2014" name="Front. Microbiol.">
        <title>High frequency of phylogenetically diverse reductive dehalogenase-homologous genes in deep subseafloor sedimentary metagenomes.</title>
        <authorList>
            <person name="Kawai M."/>
            <person name="Futagami T."/>
            <person name="Toyoda A."/>
            <person name="Takaki Y."/>
            <person name="Nishi S."/>
            <person name="Hori S."/>
            <person name="Arai W."/>
            <person name="Tsubouchi T."/>
            <person name="Morono Y."/>
            <person name="Uchiyama I."/>
            <person name="Ito T."/>
            <person name="Fujiyama A."/>
            <person name="Inagaki F."/>
            <person name="Takami H."/>
        </authorList>
    </citation>
    <scope>NUCLEOTIDE SEQUENCE</scope>
    <source>
        <strain evidence="1">Expedition CK06-06</strain>
    </source>
</reference>
<proteinExistence type="predicted"/>